<dbReference type="PROSITE" id="PS01162">
    <property type="entry name" value="QOR_ZETA_CRYSTAL"/>
    <property type="match status" value="1"/>
</dbReference>
<dbReference type="SMART" id="SM00829">
    <property type="entry name" value="PKS_ER"/>
    <property type="match status" value="1"/>
</dbReference>
<keyword evidence="5" id="KW-1185">Reference proteome</keyword>
<dbReference type="Gene3D" id="3.90.180.10">
    <property type="entry name" value="Medium-chain alcohol dehydrogenases, catalytic domain"/>
    <property type="match status" value="1"/>
</dbReference>
<dbReference type="InterPro" id="IPR036291">
    <property type="entry name" value="NAD(P)-bd_dom_sf"/>
</dbReference>
<dbReference type="GO" id="GO:0003960">
    <property type="term" value="F:quinone reductase (NADPH) activity"/>
    <property type="evidence" value="ECO:0007669"/>
    <property type="project" value="TreeGrafter"/>
</dbReference>
<dbReference type="AlphaFoldDB" id="A0A9X2AAU2"/>
<evidence type="ECO:0000313" key="4">
    <source>
        <dbReference type="EMBL" id="MCI0182228.1"/>
    </source>
</evidence>
<keyword evidence="2 4" id="KW-0560">Oxidoreductase</keyword>
<dbReference type="Gene3D" id="3.40.50.720">
    <property type="entry name" value="NAD(P)-binding Rossmann-like Domain"/>
    <property type="match status" value="1"/>
</dbReference>
<evidence type="ECO:0000313" key="5">
    <source>
        <dbReference type="Proteomes" id="UP001139263"/>
    </source>
</evidence>
<dbReference type="CDD" id="cd08241">
    <property type="entry name" value="QOR1"/>
    <property type="match status" value="1"/>
</dbReference>
<comment type="caution">
    <text evidence="4">The sequence shown here is derived from an EMBL/GenBank/DDBJ whole genome shotgun (WGS) entry which is preliminary data.</text>
</comment>
<dbReference type="InterPro" id="IPR013149">
    <property type="entry name" value="ADH-like_C"/>
</dbReference>
<organism evidence="4 5">
    <name type="scientific">Sulfoacidibacillus ferrooxidans</name>
    <dbReference type="NCBI Taxonomy" id="2005001"/>
    <lineage>
        <taxon>Bacteria</taxon>
        <taxon>Bacillati</taxon>
        <taxon>Bacillota</taxon>
        <taxon>Bacilli</taxon>
        <taxon>Bacillales</taxon>
        <taxon>Alicyclobacillaceae</taxon>
        <taxon>Sulfoacidibacillus</taxon>
    </lineage>
</organism>
<dbReference type="GO" id="GO:0035925">
    <property type="term" value="F:mRNA 3'-UTR AU-rich region binding"/>
    <property type="evidence" value="ECO:0007669"/>
    <property type="project" value="TreeGrafter"/>
</dbReference>
<dbReference type="Pfam" id="PF08240">
    <property type="entry name" value="ADH_N"/>
    <property type="match status" value="1"/>
</dbReference>
<keyword evidence="1" id="KW-0521">NADP</keyword>
<dbReference type="Proteomes" id="UP001139263">
    <property type="component" value="Unassembled WGS sequence"/>
</dbReference>
<dbReference type="GO" id="GO:0102523">
    <property type="term" value="F:2-chloroacrylate reductase activity"/>
    <property type="evidence" value="ECO:0007669"/>
    <property type="project" value="UniProtKB-EC"/>
</dbReference>
<sequence length="328" mass="34248">MLALVVTAFGGTDVLQVVEQPIPEPSEGQIRIRVKAASVNFSDVMARQGRYHNASQPPFVPGLDVAGTVDAVGAGVTTFVPGQRVVAFPSGGSYSEYTLADVALTYAIPETITFDTAAAMLTVSVTSYELLTKVTHLLPGERVLVHAAAGGIGTVALQLAKHLGAGLVIGTVGRDEKMAVAKAHGADVVINYSHGSFADAVMAATDSHGVDVILDSVAGDAFSDNLRCLANFGRIAAFGSASGKPGYVATTELHGSCRSVLGYSMGTTRRLRKESLRASVEAVLTLAANDQLMIPISAKFPFEEGAKAHKFLESRTSTGKILLTMDRV</sequence>
<accession>A0A9X2AAU2</accession>
<dbReference type="InterPro" id="IPR020843">
    <property type="entry name" value="ER"/>
</dbReference>
<dbReference type="InterPro" id="IPR002364">
    <property type="entry name" value="Quin_OxRdtase/zeta-crystal_CS"/>
</dbReference>
<dbReference type="SUPFAM" id="SSF50129">
    <property type="entry name" value="GroES-like"/>
    <property type="match status" value="1"/>
</dbReference>
<evidence type="ECO:0000256" key="2">
    <source>
        <dbReference type="ARBA" id="ARBA00023002"/>
    </source>
</evidence>
<dbReference type="PANTHER" id="PTHR48106:SF13">
    <property type="entry name" value="QUINONE OXIDOREDUCTASE-RELATED"/>
    <property type="match status" value="1"/>
</dbReference>
<protein>
    <submittedName>
        <fullName evidence="4">2-haloacrylate reductase</fullName>
        <ecNumber evidence="4">1.3.1.103</ecNumber>
    </submittedName>
</protein>
<reference evidence="4" key="1">
    <citation type="submission" date="2022-03" db="EMBL/GenBank/DDBJ databases">
        <title>Draft Genome Sequence of Firmicute Strain S0AB, a Heterotrophic Iron/Sulfur-Oxidizing Extreme Acidophile.</title>
        <authorList>
            <person name="Vergara E."/>
            <person name="Pakostova E."/>
            <person name="Johnson D.B."/>
            <person name="Holmes D.S."/>
        </authorList>
    </citation>
    <scope>NUCLEOTIDE SEQUENCE</scope>
    <source>
        <strain evidence="4">S0AB</strain>
    </source>
</reference>
<evidence type="ECO:0000259" key="3">
    <source>
        <dbReference type="SMART" id="SM00829"/>
    </source>
</evidence>
<dbReference type="GO" id="GO:0008270">
    <property type="term" value="F:zinc ion binding"/>
    <property type="evidence" value="ECO:0007669"/>
    <property type="project" value="InterPro"/>
</dbReference>
<proteinExistence type="predicted"/>
<dbReference type="EMBL" id="JALBUF010000001">
    <property type="protein sequence ID" value="MCI0182228.1"/>
    <property type="molecule type" value="Genomic_DNA"/>
</dbReference>
<dbReference type="InterPro" id="IPR011032">
    <property type="entry name" value="GroES-like_sf"/>
</dbReference>
<dbReference type="Pfam" id="PF00107">
    <property type="entry name" value="ADH_zinc_N"/>
    <property type="match status" value="1"/>
</dbReference>
<dbReference type="PANTHER" id="PTHR48106">
    <property type="entry name" value="QUINONE OXIDOREDUCTASE PIG3-RELATED"/>
    <property type="match status" value="1"/>
</dbReference>
<dbReference type="InterPro" id="IPR013154">
    <property type="entry name" value="ADH-like_N"/>
</dbReference>
<dbReference type="EC" id="1.3.1.103" evidence="4"/>
<name>A0A9X2AAU2_9BACL</name>
<dbReference type="GO" id="GO:0005829">
    <property type="term" value="C:cytosol"/>
    <property type="evidence" value="ECO:0007669"/>
    <property type="project" value="TreeGrafter"/>
</dbReference>
<gene>
    <name evidence="4" type="ORF">MM817_00484</name>
</gene>
<feature type="domain" description="Enoyl reductase (ER)" evidence="3">
    <location>
        <begin position="10"/>
        <end position="323"/>
    </location>
</feature>
<dbReference type="GO" id="GO:0070402">
    <property type="term" value="F:NADPH binding"/>
    <property type="evidence" value="ECO:0007669"/>
    <property type="project" value="TreeGrafter"/>
</dbReference>
<dbReference type="SUPFAM" id="SSF51735">
    <property type="entry name" value="NAD(P)-binding Rossmann-fold domains"/>
    <property type="match status" value="1"/>
</dbReference>
<dbReference type="RefSeq" id="WP_241711838.1">
    <property type="nucleotide sequence ID" value="NZ_JALBUF010000001.1"/>
</dbReference>
<evidence type="ECO:0000256" key="1">
    <source>
        <dbReference type="ARBA" id="ARBA00022857"/>
    </source>
</evidence>